<dbReference type="NCBIfam" id="TIGR00360">
    <property type="entry name" value="ComEC_N-term"/>
    <property type="match status" value="1"/>
</dbReference>
<keyword evidence="5 6" id="KW-0472">Membrane</keyword>
<feature type="transmembrane region" description="Helical" evidence="6">
    <location>
        <begin position="427"/>
        <end position="450"/>
    </location>
</feature>
<name>A0ABU1F5F7_9RHOB</name>
<feature type="transmembrane region" description="Helical" evidence="6">
    <location>
        <begin position="394"/>
        <end position="415"/>
    </location>
</feature>
<dbReference type="RefSeq" id="WP_310456124.1">
    <property type="nucleotide sequence ID" value="NZ_JAVKPH010000003.1"/>
</dbReference>
<sequence length="730" mass="75026">MPRIPHPLDWLLQARGILFPWLPVCLGTGIALWFAAPREPGLAEAGVAGALLLAALAGRVFGGVRWHPVWIGAGMVAAGFLLATGRGALVAAPVLDWRYYGPVEGRVVEVDRSAKDRIRLTLDQVALDIRGPPPGRVRISLMSDQPWLAPVPGMRVATTAHLAPPQGPAEPGGFDFRRLAWFGGLGATGYTRTPVLRLAPAEGAAAVWLAAQRQRLAQAVMARIPGDAGGYAAAVMTGDRSGIGAAANQAMRDSNLYHLVSISGMHMGMLAAFVFGLVRYGLALVPRLALRLPAKKIGAGVALVAAAAYLALAGRDVATERAFIMVAVMLVAVLFDRRALSLRTVAIAALIVLALRPESLVNPGFQMSFAATVALVAAFGALRGLPRGGLPRWLVPALTLVFSSVVAGTATAPYAAAHFGRVADYGLVANLLAVPAMGVLVMPGAVIWALTAPLGLDAPALWAIEAGSRWILYVAAQVAAAEGAVSGAVRPSGAVLPVLTLGGLWLVLWRGPVRLAGLAGIAAALWLWWGAERPALLVAADGGQVGVHAGAARALARPGAAFVAEAWLEADGDMAGADAAGRRAGVRREGGQAVLTLAGAEVVHLRGKAAAGALPDACARAALVVIAAPAPAPPPGCIVIDTGYLKRHGALALSPAPGGLRLDAAEPLAGARYWTGFDPWRRGARPPPLRPDLPPGAAWAEGGATILAWPPAAAPVRVAETDPGSVRGGR</sequence>
<evidence type="ECO:0000256" key="2">
    <source>
        <dbReference type="ARBA" id="ARBA00022475"/>
    </source>
</evidence>
<feature type="domain" description="ComEC/Rec2-related protein" evidence="7">
    <location>
        <begin position="236"/>
        <end position="510"/>
    </location>
</feature>
<feature type="transmembrane region" description="Helical" evidence="6">
    <location>
        <begin position="12"/>
        <end position="36"/>
    </location>
</feature>
<protein>
    <submittedName>
        <fullName evidence="9">ComEC/Rec2 family competence protein</fullName>
    </submittedName>
</protein>
<dbReference type="PANTHER" id="PTHR30619">
    <property type="entry name" value="DNA INTERNALIZATION/COMPETENCE PROTEIN COMEC/REC2"/>
    <property type="match status" value="1"/>
</dbReference>
<proteinExistence type="predicted"/>
<evidence type="ECO:0000259" key="7">
    <source>
        <dbReference type="Pfam" id="PF03772"/>
    </source>
</evidence>
<evidence type="ECO:0000256" key="6">
    <source>
        <dbReference type="SAM" id="Phobius"/>
    </source>
</evidence>
<dbReference type="InterPro" id="IPR052159">
    <property type="entry name" value="Competence_DNA_uptake"/>
</dbReference>
<feature type="transmembrane region" description="Helical" evidence="6">
    <location>
        <begin position="256"/>
        <end position="282"/>
    </location>
</feature>
<dbReference type="Proteomes" id="UP001247754">
    <property type="component" value="Unassembled WGS sequence"/>
</dbReference>
<gene>
    <name evidence="9" type="ORF">RGD00_04645</name>
</gene>
<accession>A0ABU1F5F7</accession>
<evidence type="ECO:0000259" key="8">
    <source>
        <dbReference type="Pfam" id="PF13567"/>
    </source>
</evidence>
<evidence type="ECO:0000313" key="10">
    <source>
        <dbReference type="Proteomes" id="UP001247754"/>
    </source>
</evidence>
<feature type="transmembrane region" description="Helical" evidence="6">
    <location>
        <begin position="42"/>
        <end position="62"/>
    </location>
</feature>
<dbReference type="EMBL" id="JAVKPH010000003">
    <property type="protein sequence ID" value="MDR5651878.1"/>
    <property type="molecule type" value="Genomic_DNA"/>
</dbReference>
<evidence type="ECO:0000313" key="9">
    <source>
        <dbReference type="EMBL" id="MDR5651878.1"/>
    </source>
</evidence>
<dbReference type="InterPro" id="IPR025405">
    <property type="entry name" value="DUF4131"/>
</dbReference>
<comment type="subcellular location">
    <subcellularLocation>
        <location evidence="1">Cell membrane</location>
        <topology evidence="1">Multi-pass membrane protein</topology>
    </subcellularLocation>
</comment>
<comment type="caution">
    <text evidence="9">The sequence shown here is derived from an EMBL/GenBank/DDBJ whole genome shotgun (WGS) entry which is preliminary data.</text>
</comment>
<feature type="transmembrane region" description="Helical" evidence="6">
    <location>
        <begin position="363"/>
        <end position="382"/>
    </location>
</feature>
<evidence type="ECO:0000256" key="5">
    <source>
        <dbReference type="ARBA" id="ARBA00023136"/>
    </source>
</evidence>
<feature type="transmembrane region" description="Helical" evidence="6">
    <location>
        <begin position="294"/>
        <end position="312"/>
    </location>
</feature>
<dbReference type="Pfam" id="PF13567">
    <property type="entry name" value="DUF4131"/>
    <property type="match status" value="1"/>
</dbReference>
<feature type="transmembrane region" description="Helical" evidence="6">
    <location>
        <begin position="509"/>
        <end position="529"/>
    </location>
</feature>
<feature type="domain" description="DUF4131" evidence="8">
    <location>
        <begin position="48"/>
        <end position="194"/>
    </location>
</feature>
<keyword evidence="2" id="KW-1003">Cell membrane</keyword>
<reference evidence="9 10" key="1">
    <citation type="submission" date="2023-09" db="EMBL/GenBank/DDBJ databases">
        <title>Xinfangfangia sedmenti sp. nov., isolated the sedment.</title>
        <authorList>
            <person name="Xu L."/>
        </authorList>
    </citation>
    <scope>NUCLEOTIDE SEQUENCE [LARGE SCALE GENOMIC DNA]</scope>
    <source>
        <strain evidence="9 10">LG-4</strain>
    </source>
</reference>
<evidence type="ECO:0000256" key="3">
    <source>
        <dbReference type="ARBA" id="ARBA00022692"/>
    </source>
</evidence>
<evidence type="ECO:0000256" key="1">
    <source>
        <dbReference type="ARBA" id="ARBA00004651"/>
    </source>
</evidence>
<keyword evidence="3 6" id="KW-0812">Transmembrane</keyword>
<dbReference type="Pfam" id="PF03772">
    <property type="entry name" value="Competence"/>
    <property type="match status" value="1"/>
</dbReference>
<organism evidence="9 10">
    <name type="scientific">Ruixingdingia sedimenti</name>
    <dbReference type="NCBI Taxonomy" id="3073604"/>
    <lineage>
        <taxon>Bacteria</taxon>
        <taxon>Pseudomonadati</taxon>
        <taxon>Pseudomonadota</taxon>
        <taxon>Alphaproteobacteria</taxon>
        <taxon>Rhodobacterales</taxon>
        <taxon>Paracoccaceae</taxon>
        <taxon>Ruixingdingia</taxon>
    </lineage>
</organism>
<dbReference type="PANTHER" id="PTHR30619:SF1">
    <property type="entry name" value="RECOMBINATION PROTEIN 2"/>
    <property type="match status" value="1"/>
</dbReference>
<keyword evidence="4 6" id="KW-1133">Transmembrane helix</keyword>
<keyword evidence="10" id="KW-1185">Reference proteome</keyword>
<feature type="transmembrane region" description="Helical" evidence="6">
    <location>
        <begin position="69"/>
        <end position="92"/>
    </location>
</feature>
<evidence type="ECO:0000256" key="4">
    <source>
        <dbReference type="ARBA" id="ARBA00022989"/>
    </source>
</evidence>
<dbReference type="InterPro" id="IPR004477">
    <property type="entry name" value="ComEC_N"/>
</dbReference>